<name>A0ABN0VCZ4_9ACTN</name>
<dbReference type="InterPro" id="IPR024981">
    <property type="entry name" value="DUF3887"/>
</dbReference>
<dbReference type="Pfam" id="PF13026">
    <property type="entry name" value="DUF3887"/>
    <property type="match status" value="1"/>
</dbReference>
<dbReference type="Gene3D" id="3.10.450.590">
    <property type="match status" value="1"/>
</dbReference>
<feature type="signal peptide" evidence="1">
    <location>
        <begin position="1"/>
        <end position="35"/>
    </location>
</feature>
<evidence type="ECO:0000313" key="3">
    <source>
        <dbReference type="EMBL" id="GAA0289158.1"/>
    </source>
</evidence>
<dbReference type="PROSITE" id="PS51318">
    <property type="entry name" value="TAT"/>
    <property type="match status" value="1"/>
</dbReference>
<feature type="domain" description="DUF3887" evidence="2">
    <location>
        <begin position="62"/>
        <end position="143"/>
    </location>
</feature>
<sequence>MTPVPRRNGFVRTTAVAALAAAALLGAAHASPAVARDAFPVVALRVGPSYGQTALDTLAEVVRGDFAAVSARFAPALRSQASPEVLARSWAAYQGEFGRYVSHGDPRQVDAGVGTVVNVPLKMAAKPGEFRVTFDDGGRLIGLYFLRTGVPVA</sequence>
<feature type="chain" id="PRO_5046136712" description="DUF3887 domain-containing protein" evidence="1">
    <location>
        <begin position="36"/>
        <end position="153"/>
    </location>
</feature>
<organism evidence="3 4">
    <name type="scientific">Streptomyces polychromogenes</name>
    <dbReference type="NCBI Taxonomy" id="67342"/>
    <lineage>
        <taxon>Bacteria</taxon>
        <taxon>Bacillati</taxon>
        <taxon>Actinomycetota</taxon>
        <taxon>Actinomycetes</taxon>
        <taxon>Kitasatosporales</taxon>
        <taxon>Streptomycetaceae</taxon>
        <taxon>Streptomyces</taxon>
    </lineage>
</organism>
<comment type="caution">
    <text evidence="3">The sequence shown here is derived from an EMBL/GenBank/DDBJ whole genome shotgun (WGS) entry which is preliminary data.</text>
</comment>
<dbReference type="RefSeq" id="WP_344158355.1">
    <property type="nucleotide sequence ID" value="NZ_BAAABV010000015.1"/>
</dbReference>
<dbReference type="Proteomes" id="UP001501867">
    <property type="component" value="Unassembled WGS sequence"/>
</dbReference>
<keyword evidence="4" id="KW-1185">Reference proteome</keyword>
<reference evidence="3 4" key="1">
    <citation type="journal article" date="2019" name="Int. J. Syst. Evol. Microbiol.">
        <title>The Global Catalogue of Microorganisms (GCM) 10K type strain sequencing project: providing services to taxonomists for standard genome sequencing and annotation.</title>
        <authorList>
            <consortium name="The Broad Institute Genomics Platform"/>
            <consortium name="The Broad Institute Genome Sequencing Center for Infectious Disease"/>
            <person name="Wu L."/>
            <person name="Ma J."/>
        </authorList>
    </citation>
    <scope>NUCLEOTIDE SEQUENCE [LARGE SCALE GENOMIC DNA]</scope>
    <source>
        <strain evidence="3 4">JCM 4505</strain>
    </source>
</reference>
<dbReference type="InterPro" id="IPR006311">
    <property type="entry name" value="TAT_signal"/>
</dbReference>
<protein>
    <recommendedName>
        <fullName evidence="2">DUF3887 domain-containing protein</fullName>
    </recommendedName>
</protein>
<evidence type="ECO:0000313" key="4">
    <source>
        <dbReference type="Proteomes" id="UP001501867"/>
    </source>
</evidence>
<accession>A0ABN0VCZ4</accession>
<evidence type="ECO:0000259" key="2">
    <source>
        <dbReference type="Pfam" id="PF13026"/>
    </source>
</evidence>
<keyword evidence="1" id="KW-0732">Signal</keyword>
<proteinExistence type="predicted"/>
<evidence type="ECO:0000256" key="1">
    <source>
        <dbReference type="SAM" id="SignalP"/>
    </source>
</evidence>
<gene>
    <name evidence="3" type="ORF">GCM10010302_29370</name>
</gene>
<dbReference type="EMBL" id="BAAABV010000015">
    <property type="protein sequence ID" value="GAA0289158.1"/>
    <property type="molecule type" value="Genomic_DNA"/>
</dbReference>